<sequence length="704" mass="80079">MTEQNQEYVLKFDGVDDYIELSQIFSGFETGITLEFLAKGKSGLTQQTTIVEGYNSQNERVINVHLPYYKKGTGGCVSWEVVHENGVDRIEKKLNIREYKIWTYWTFVKDLSLAQMSIYQNGRLWHQADEMYQPLTNIQKLVIGSSVNGSEFWKGHLSEFRIWNRACTEAEIKEDRNERLVGNEPGLSVYLPLNGDTSDHSGNGNHAIVYGASWMERKIPLKVEQLPDEETDKVTPSIQQSSEVETEEITQLIELSSEVETEEITQLIELSSEIETEEITRSIELSSEIETEEITRSIELSSEVEMEETSPSVDSVKTLSNSQNQQITQAINSMNQKKRLVVCCDGTWNELTNSYPSNVLKFARLVKYMAEDKTPQLVFYLPGLGTEDGNAIEQLGGGAFGWGIDETIKQAYGLLCMNYDETAQDEIYLVGFSRGAYIARCLAAMIYNCGLLRRSKIKEIPKAYELYRNAKIKPDDPELQKFRQSNAQKIDNQESYLNYRVPIKMLGCWDTVGALGMPDIIPWLPIEKFLNQKYEFLDASLSPIIDNAFHAVAIDEKRKSFPSTPMIPSQENPQQKVEEVWFAGTHGCLGGGTKEYRGLSDYPLQWMLNKAQTLGLEFYSTENDEEDFQIQPNPMTKFDNSVTGIYALGGEEWRKIDSSQVFIHHSVVERLKSSAEYRPENLKPLLKGLLPSDSDKEEEKAEKS</sequence>
<dbReference type="Proteomes" id="UP000287247">
    <property type="component" value="Unassembled WGS sequence"/>
</dbReference>
<dbReference type="EMBL" id="BDQK01000006">
    <property type="protein sequence ID" value="GBF80260.1"/>
    <property type="molecule type" value="Genomic_DNA"/>
</dbReference>
<dbReference type="PANTHER" id="PTHR33840">
    <property type="match status" value="1"/>
</dbReference>
<comment type="caution">
    <text evidence="3">The sequence shown here is derived from an EMBL/GenBank/DDBJ whole genome shotgun (WGS) entry which is preliminary data.</text>
</comment>
<proteinExistence type="predicted"/>
<evidence type="ECO:0000313" key="3">
    <source>
        <dbReference type="EMBL" id="GBF80260.1"/>
    </source>
</evidence>
<dbReference type="InterPro" id="IPR018712">
    <property type="entry name" value="Tle1-like_cat"/>
</dbReference>
<dbReference type="RefSeq" id="WP_124971707.1">
    <property type="nucleotide sequence ID" value="NZ_BDQK01000006.1"/>
</dbReference>
<dbReference type="AlphaFoldDB" id="A0A401IGE4"/>
<evidence type="ECO:0000313" key="4">
    <source>
        <dbReference type="Proteomes" id="UP000287247"/>
    </source>
</evidence>
<feature type="compositionally biased region" description="Basic and acidic residues" evidence="1">
    <location>
        <begin position="693"/>
        <end position="704"/>
    </location>
</feature>
<dbReference type="PANTHER" id="PTHR33840:SF1">
    <property type="entry name" value="TLE1 PHOSPHOLIPASE DOMAIN-CONTAINING PROTEIN"/>
    <property type="match status" value="1"/>
</dbReference>
<evidence type="ECO:0000259" key="2">
    <source>
        <dbReference type="Pfam" id="PF09994"/>
    </source>
</evidence>
<dbReference type="InterPro" id="IPR029058">
    <property type="entry name" value="AB_hydrolase_fold"/>
</dbReference>
<keyword evidence="4" id="KW-1185">Reference proteome</keyword>
<dbReference type="SUPFAM" id="SSF53474">
    <property type="entry name" value="alpha/beta-Hydrolases"/>
    <property type="match status" value="1"/>
</dbReference>
<reference evidence="4" key="1">
    <citation type="submission" date="2017-05" db="EMBL/GenBank/DDBJ databases">
        <title>Physiological properties and genetic analysis related to exopolysaccharide production of fresh-water unicellular cyanobacterium Aphanothece sacrum, Suizenji Nori, that has been cultured as a food source in Japan.</title>
        <authorList>
            <person name="Kanesaki Y."/>
            <person name="Yoshikawa S."/>
            <person name="Ohki K."/>
        </authorList>
    </citation>
    <scope>NUCLEOTIDE SEQUENCE [LARGE SCALE GENOMIC DNA]</scope>
    <source>
        <strain evidence="4">FPU1</strain>
    </source>
</reference>
<gene>
    <name evidence="3" type="ORF">AsFPU1_1661</name>
</gene>
<dbReference type="InterPro" id="IPR013320">
    <property type="entry name" value="ConA-like_dom_sf"/>
</dbReference>
<dbReference type="SUPFAM" id="SSF49899">
    <property type="entry name" value="Concanavalin A-like lectins/glucanases"/>
    <property type="match status" value="1"/>
</dbReference>
<dbReference type="Gene3D" id="2.60.120.200">
    <property type="match status" value="1"/>
</dbReference>
<feature type="region of interest" description="Disordered" evidence="1">
    <location>
        <begin position="685"/>
        <end position="704"/>
    </location>
</feature>
<protein>
    <recommendedName>
        <fullName evidence="2">T6SS Phospholipase effector Tle1-like catalytic domain-containing protein</fullName>
    </recommendedName>
</protein>
<feature type="domain" description="T6SS Phospholipase effector Tle1-like catalytic" evidence="2">
    <location>
        <begin position="338"/>
        <end position="609"/>
    </location>
</feature>
<accession>A0A401IGE4</accession>
<dbReference type="Pfam" id="PF13385">
    <property type="entry name" value="Laminin_G_3"/>
    <property type="match status" value="1"/>
</dbReference>
<name>A0A401IGE4_APHSA</name>
<dbReference type="OrthoDB" id="4378831at2"/>
<organism evidence="3 4">
    <name type="scientific">Aphanothece sacrum FPU1</name>
    <dbReference type="NCBI Taxonomy" id="1920663"/>
    <lineage>
        <taxon>Bacteria</taxon>
        <taxon>Bacillati</taxon>
        <taxon>Cyanobacteriota</taxon>
        <taxon>Cyanophyceae</taxon>
        <taxon>Oscillatoriophycideae</taxon>
        <taxon>Chroococcales</taxon>
        <taxon>Aphanothecaceae</taxon>
        <taxon>Aphanothece</taxon>
    </lineage>
</organism>
<evidence type="ECO:0000256" key="1">
    <source>
        <dbReference type="SAM" id="MobiDB-lite"/>
    </source>
</evidence>
<dbReference type="Pfam" id="PF09994">
    <property type="entry name" value="T6SS_Tle1-like_cat"/>
    <property type="match status" value="1"/>
</dbReference>